<evidence type="ECO:0000313" key="1">
    <source>
        <dbReference type="EMBL" id="KAB3567482.1"/>
    </source>
</evidence>
<dbReference type="AlphaFoldDB" id="A0A6I0G7Y2"/>
<reference evidence="1 2" key="1">
    <citation type="journal article" date="2019" name="Nat. Med.">
        <title>A library of human gut bacterial isolates paired with longitudinal multiomics data enables mechanistic microbiome research.</title>
        <authorList>
            <person name="Poyet M."/>
            <person name="Groussin M."/>
            <person name="Gibbons S.M."/>
            <person name="Avila-Pacheco J."/>
            <person name="Jiang X."/>
            <person name="Kearney S.M."/>
            <person name="Perrotta A.R."/>
            <person name="Berdy B."/>
            <person name="Zhao S."/>
            <person name="Lieberman T.D."/>
            <person name="Swanson P.K."/>
            <person name="Smith M."/>
            <person name="Roesemann S."/>
            <person name="Alexander J.E."/>
            <person name="Rich S.A."/>
            <person name="Livny J."/>
            <person name="Vlamakis H."/>
            <person name="Clish C."/>
            <person name="Bullock K."/>
            <person name="Deik A."/>
            <person name="Scott J."/>
            <person name="Pierce K.A."/>
            <person name="Xavier R.J."/>
            <person name="Alm E.J."/>
        </authorList>
    </citation>
    <scope>NUCLEOTIDE SEQUENCE [LARGE SCALE GENOMIC DNA]</scope>
    <source>
        <strain evidence="1 2">BIOML-A73</strain>
    </source>
</reference>
<accession>A0A6I0G7Y2</accession>
<protein>
    <submittedName>
        <fullName evidence="1">Uncharacterized protein</fullName>
    </submittedName>
</protein>
<name>A0A6I0G7Y2_PHOVU</name>
<organism evidence="1 2">
    <name type="scientific">Phocaeicola vulgatus</name>
    <name type="common">Bacteroides vulgatus</name>
    <dbReference type="NCBI Taxonomy" id="821"/>
    <lineage>
        <taxon>Bacteria</taxon>
        <taxon>Pseudomonadati</taxon>
        <taxon>Bacteroidota</taxon>
        <taxon>Bacteroidia</taxon>
        <taxon>Bacteroidales</taxon>
        <taxon>Bacteroidaceae</taxon>
        <taxon>Phocaeicola</taxon>
    </lineage>
</organism>
<dbReference type="EMBL" id="WCZM01000023">
    <property type="protein sequence ID" value="KAB3567482.1"/>
    <property type="molecule type" value="Genomic_DNA"/>
</dbReference>
<gene>
    <name evidence="1" type="ORF">GAY01_15370</name>
</gene>
<evidence type="ECO:0000313" key="2">
    <source>
        <dbReference type="Proteomes" id="UP000433382"/>
    </source>
</evidence>
<comment type="caution">
    <text evidence="1">The sequence shown here is derived from an EMBL/GenBank/DDBJ whole genome shotgun (WGS) entry which is preliminary data.</text>
</comment>
<proteinExistence type="predicted"/>
<dbReference type="Proteomes" id="UP000433382">
    <property type="component" value="Unassembled WGS sequence"/>
</dbReference>
<sequence>MKEKIAICKSPSGTTYGYIYKKDGCFGYYMCGSSIPEKIGSLEDVENYVKTDWELNVKRMAKYRNL</sequence>
<dbReference type="RefSeq" id="WP_172778327.1">
    <property type="nucleotide sequence ID" value="NZ_AP025232.1"/>
</dbReference>